<organism evidence="1 2">
    <name type="scientific">Actinokineospora bangkokensis</name>
    <dbReference type="NCBI Taxonomy" id="1193682"/>
    <lineage>
        <taxon>Bacteria</taxon>
        <taxon>Bacillati</taxon>
        <taxon>Actinomycetota</taxon>
        <taxon>Actinomycetes</taxon>
        <taxon>Pseudonocardiales</taxon>
        <taxon>Pseudonocardiaceae</taxon>
        <taxon>Actinokineospora</taxon>
    </lineage>
</organism>
<dbReference type="STRING" id="1193682.BJP25_11000"/>
<dbReference type="Proteomes" id="UP000186040">
    <property type="component" value="Unassembled WGS sequence"/>
</dbReference>
<protein>
    <submittedName>
        <fullName evidence="1">Uncharacterized protein</fullName>
    </submittedName>
</protein>
<evidence type="ECO:0000313" key="2">
    <source>
        <dbReference type="Proteomes" id="UP000186040"/>
    </source>
</evidence>
<dbReference type="AlphaFoldDB" id="A0A1Q9LRR6"/>
<sequence>MRGECPDCAVGLAHCHGTLLVAGTGVVECSDPECEDLDEAVHPLVLRLAAADRATARDRRAS</sequence>
<reference evidence="1 2" key="1">
    <citation type="submission" date="2016-10" db="EMBL/GenBank/DDBJ databases">
        <title>The Draft Genome Sequence of Actinokineospora bangkokensis 44EHWT reveals the biosynthetic pathway of antifungal compounds Thailandins with unusual extender unit butylmalonyl-CoA.</title>
        <authorList>
            <person name="Greule A."/>
            <person name="Intra B."/>
            <person name="Flemming S."/>
            <person name="Rommel M.G."/>
            <person name="Panbangred W."/>
            <person name="Bechthold A."/>
        </authorList>
    </citation>
    <scope>NUCLEOTIDE SEQUENCE [LARGE SCALE GENOMIC DNA]</scope>
    <source>
        <strain evidence="1 2">44EHW</strain>
    </source>
</reference>
<accession>A0A1Q9LRR6</accession>
<keyword evidence="2" id="KW-1185">Reference proteome</keyword>
<evidence type="ECO:0000313" key="1">
    <source>
        <dbReference type="EMBL" id="OLR94725.1"/>
    </source>
</evidence>
<name>A0A1Q9LRR6_9PSEU</name>
<dbReference type="OrthoDB" id="3629104at2"/>
<proteinExistence type="predicted"/>
<dbReference type="EMBL" id="MKQR01000007">
    <property type="protein sequence ID" value="OLR94725.1"/>
    <property type="molecule type" value="Genomic_DNA"/>
</dbReference>
<gene>
    <name evidence="1" type="ORF">BJP25_11000</name>
</gene>
<dbReference type="RefSeq" id="WP_075974102.1">
    <property type="nucleotide sequence ID" value="NZ_MKQR01000007.1"/>
</dbReference>
<comment type="caution">
    <text evidence="1">The sequence shown here is derived from an EMBL/GenBank/DDBJ whole genome shotgun (WGS) entry which is preliminary data.</text>
</comment>